<dbReference type="InterPro" id="IPR000847">
    <property type="entry name" value="LysR_HTH_N"/>
</dbReference>
<dbReference type="GO" id="GO:0006351">
    <property type="term" value="P:DNA-templated transcription"/>
    <property type="evidence" value="ECO:0007669"/>
    <property type="project" value="TreeGrafter"/>
</dbReference>
<dbReference type="Proteomes" id="UP000281094">
    <property type="component" value="Unassembled WGS sequence"/>
</dbReference>
<feature type="domain" description="HTH lysR-type" evidence="5">
    <location>
        <begin position="1"/>
        <end position="58"/>
    </location>
</feature>
<keyword evidence="3" id="KW-0238">DNA-binding</keyword>
<dbReference type="PRINTS" id="PR00039">
    <property type="entry name" value="HTHLYSR"/>
</dbReference>
<evidence type="ECO:0000256" key="3">
    <source>
        <dbReference type="ARBA" id="ARBA00023125"/>
    </source>
</evidence>
<gene>
    <name evidence="6" type="ORF">D8780_14735</name>
</gene>
<evidence type="ECO:0000256" key="1">
    <source>
        <dbReference type="ARBA" id="ARBA00009437"/>
    </source>
</evidence>
<protein>
    <submittedName>
        <fullName evidence="6">LysR family transcriptional regulator</fullName>
    </submittedName>
</protein>
<dbReference type="Pfam" id="PF03466">
    <property type="entry name" value="LysR_substrate"/>
    <property type="match status" value="1"/>
</dbReference>
<dbReference type="PANTHER" id="PTHR30537:SF3">
    <property type="entry name" value="TRANSCRIPTIONAL REGULATORY PROTEIN"/>
    <property type="match status" value="1"/>
</dbReference>
<comment type="similarity">
    <text evidence="1">Belongs to the LysR transcriptional regulatory family.</text>
</comment>
<dbReference type="PROSITE" id="PS50931">
    <property type="entry name" value="HTH_LYSR"/>
    <property type="match status" value="1"/>
</dbReference>
<evidence type="ECO:0000256" key="4">
    <source>
        <dbReference type="ARBA" id="ARBA00023163"/>
    </source>
</evidence>
<dbReference type="AlphaFoldDB" id="A0A3L7J3T2"/>
<dbReference type="Gene3D" id="1.10.10.10">
    <property type="entry name" value="Winged helix-like DNA-binding domain superfamily/Winged helix DNA-binding domain"/>
    <property type="match status" value="1"/>
</dbReference>
<dbReference type="GO" id="GO:0043565">
    <property type="term" value="F:sequence-specific DNA binding"/>
    <property type="evidence" value="ECO:0007669"/>
    <property type="project" value="TreeGrafter"/>
</dbReference>
<comment type="caution">
    <text evidence="6">The sequence shown here is derived from an EMBL/GenBank/DDBJ whole genome shotgun (WGS) entry which is preliminary data.</text>
</comment>
<dbReference type="SUPFAM" id="SSF53850">
    <property type="entry name" value="Periplasmic binding protein-like II"/>
    <property type="match status" value="1"/>
</dbReference>
<evidence type="ECO:0000256" key="2">
    <source>
        <dbReference type="ARBA" id="ARBA00023015"/>
    </source>
</evidence>
<organism evidence="6 7">
    <name type="scientific">Notoacmeibacter ruber</name>
    <dbReference type="NCBI Taxonomy" id="2670375"/>
    <lineage>
        <taxon>Bacteria</taxon>
        <taxon>Pseudomonadati</taxon>
        <taxon>Pseudomonadota</taxon>
        <taxon>Alphaproteobacteria</taxon>
        <taxon>Hyphomicrobiales</taxon>
        <taxon>Notoacmeibacteraceae</taxon>
        <taxon>Notoacmeibacter</taxon>
    </lineage>
</organism>
<dbReference type="InterPro" id="IPR036390">
    <property type="entry name" value="WH_DNA-bd_sf"/>
</dbReference>
<evidence type="ECO:0000313" key="6">
    <source>
        <dbReference type="EMBL" id="RLQ85217.1"/>
    </source>
</evidence>
<dbReference type="Pfam" id="PF00126">
    <property type="entry name" value="HTH_1"/>
    <property type="match status" value="1"/>
</dbReference>
<proteinExistence type="inferred from homology"/>
<dbReference type="InterPro" id="IPR036388">
    <property type="entry name" value="WH-like_DNA-bd_sf"/>
</dbReference>
<sequence length="294" mass="32571">MNWDDFRYFLAVARDGQMLSAAARLGISQSRLSRHIAALEEASGTRLFDRTTRGSTLTEDGAALFVTAERVEAEILAGAARIGGHDAVAGTVRIGAPDGFGSAFLAPRLGRFRSAYPDLRIQLVPVPRSFSLSEREADLAIMVGRPDKGRLRVRKLVPYSLGLYASRAYLDRAGLPTTPDDLRHHTRIGYVDDLVYTPELNYAREFHRDWQSDIAVATAIGQFAAVQAGAGIGICHDFMARGDADLVRLLPELEARRSYWLVWHENLRVARRVQAAADLLDTIVREERHLFAAD</sequence>
<reference evidence="6 7" key="1">
    <citation type="submission" date="2018-10" db="EMBL/GenBank/DDBJ databases">
        <title>Notoacmeibacter sp. M2BS9Y-3-1, whole genome shotgun sequence.</title>
        <authorList>
            <person name="Tuo L."/>
        </authorList>
    </citation>
    <scope>NUCLEOTIDE SEQUENCE [LARGE SCALE GENOMIC DNA]</scope>
    <source>
        <strain evidence="6 7">M2BS9Y-3-1</strain>
    </source>
</reference>
<dbReference type="FunFam" id="1.10.10.10:FF:000001">
    <property type="entry name" value="LysR family transcriptional regulator"/>
    <property type="match status" value="1"/>
</dbReference>
<dbReference type="InterPro" id="IPR058163">
    <property type="entry name" value="LysR-type_TF_proteobact-type"/>
</dbReference>
<dbReference type="RefSeq" id="WP_121646634.1">
    <property type="nucleotide sequence ID" value="NZ_RCWN01000002.1"/>
</dbReference>
<dbReference type="InterPro" id="IPR005119">
    <property type="entry name" value="LysR_subst-bd"/>
</dbReference>
<dbReference type="SUPFAM" id="SSF46785">
    <property type="entry name" value="Winged helix' DNA-binding domain"/>
    <property type="match status" value="1"/>
</dbReference>
<dbReference type="Gene3D" id="3.40.190.290">
    <property type="match status" value="1"/>
</dbReference>
<dbReference type="PANTHER" id="PTHR30537">
    <property type="entry name" value="HTH-TYPE TRANSCRIPTIONAL REGULATOR"/>
    <property type="match status" value="1"/>
</dbReference>
<keyword evidence="2" id="KW-0805">Transcription regulation</keyword>
<keyword evidence="4" id="KW-0804">Transcription</keyword>
<keyword evidence="7" id="KW-1185">Reference proteome</keyword>
<evidence type="ECO:0000313" key="7">
    <source>
        <dbReference type="Proteomes" id="UP000281094"/>
    </source>
</evidence>
<name>A0A3L7J3T2_9HYPH</name>
<evidence type="ECO:0000259" key="5">
    <source>
        <dbReference type="PROSITE" id="PS50931"/>
    </source>
</evidence>
<dbReference type="GO" id="GO:0003700">
    <property type="term" value="F:DNA-binding transcription factor activity"/>
    <property type="evidence" value="ECO:0007669"/>
    <property type="project" value="InterPro"/>
</dbReference>
<accession>A0A3L7J3T2</accession>
<dbReference type="EMBL" id="RCWN01000002">
    <property type="protein sequence ID" value="RLQ85217.1"/>
    <property type="molecule type" value="Genomic_DNA"/>
</dbReference>